<dbReference type="PANTHER" id="PTHR23026">
    <property type="entry name" value="NADPH NITROREDUCTASE"/>
    <property type="match status" value="1"/>
</dbReference>
<dbReference type="Gene3D" id="3.40.109.10">
    <property type="entry name" value="NADH Oxidase"/>
    <property type="match status" value="1"/>
</dbReference>
<protein>
    <submittedName>
        <fullName evidence="5">Nitroreductase</fullName>
    </submittedName>
</protein>
<feature type="domain" description="Nitroreductase" evidence="4">
    <location>
        <begin position="20"/>
        <end position="207"/>
    </location>
</feature>
<proteinExistence type="predicted"/>
<dbReference type="EMBL" id="QEYD01000008">
    <property type="protein sequence ID" value="PWE27992.1"/>
    <property type="molecule type" value="Genomic_DNA"/>
</dbReference>
<organism evidence="5 6">
    <name type="scientific">Pararhodobacter marinus</name>
    <dbReference type="NCBI Taxonomy" id="2184063"/>
    <lineage>
        <taxon>Bacteria</taxon>
        <taxon>Pseudomonadati</taxon>
        <taxon>Pseudomonadota</taxon>
        <taxon>Alphaproteobacteria</taxon>
        <taxon>Rhodobacterales</taxon>
        <taxon>Paracoccaceae</taxon>
        <taxon>Pararhodobacter</taxon>
    </lineage>
</organism>
<evidence type="ECO:0000259" key="4">
    <source>
        <dbReference type="Pfam" id="PF00881"/>
    </source>
</evidence>
<evidence type="ECO:0000256" key="3">
    <source>
        <dbReference type="ARBA" id="ARBA00023002"/>
    </source>
</evidence>
<dbReference type="PANTHER" id="PTHR23026:SF90">
    <property type="entry name" value="IODOTYROSINE DEIODINASE 1"/>
    <property type="match status" value="1"/>
</dbReference>
<dbReference type="OrthoDB" id="9802510at2"/>
<dbReference type="Pfam" id="PF00881">
    <property type="entry name" value="Nitroreductase"/>
    <property type="match status" value="1"/>
</dbReference>
<gene>
    <name evidence="5" type="ORF">C4N9_14165</name>
</gene>
<dbReference type="InterPro" id="IPR029479">
    <property type="entry name" value="Nitroreductase"/>
</dbReference>
<dbReference type="InterPro" id="IPR000415">
    <property type="entry name" value="Nitroreductase-like"/>
</dbReference>
<sequence>MTKAQATDAPLTADAFDALVRARRSVRGYKPDPVAPELIAAAMQASLWAPSNCNVQPWSVHLVSGEKLRALGQAMMDHASAGRPAPDVPMDTAYRGVYRDRQIGSAKALYGAMGIARDDRAGRASAFLRNLDAFGAPHAAFVFLPENFGIREAADLGGFVQTFLLALTARGLGSCAQGALSLYPDIVREHLGLAPGALLMVGIAFGYEDPDHPANAARTDREGIEGIVRWHG</sequence>
<evidence type="ECO:0000256" key="1">
    <source>
        <dbReference type="ARBA" id="ARBA00022630"/>
    </source>
</evidence>
<comment type="caution">
    <text evidence="5">The sequence shown here is derived from an EMBL/GenBank/DDBJ whole genome shotgun (WGS) entry which is preliminary data.</text>
</comment>
<keyword evidence="6" id="KW-1185">Reference proteome</keyword>
<dbReference type="Proteomes" id="UP000244940">
    <property type="component" value="Unassembled WGS sequence"/>
</dbReference>
<dbReference type="CDD" id="cd02136">
    <property type="entry name" value="PnbA_NfnB-like"/>
    <property type="match status" value="1"/>
</dbReference>
<dbReference type="InterPro" id="IPR050627">
    <property type="entry name" value="Nitroreductase/BluB"/>
</dbReference>
<dbReference type="RefSeq" id="WP_109533988.1">
    <property type="nucleotide sequence ID" value="NZ_QEYD01000008.1"/>
</dbReference>
<keyword evidence="1" id="KW-0285">Flavoprotein</keyword>
<evidence type="ECO:0000256" key="2">
    <source>
        <dbReference type="ARBA" id="ARBA00022643"/>
    </source>
</evidence>
<dbReference type="GO" id="GO:0016491">
    <property type="term" value="F:oxidoreductase activity"/>
    <property type="evidence" value="ECO:0007669"/>
    <property type="project" value="UniProtKB-KW"/>
</dbReference>
<accession>A0A2U2C812</accession>
<keyword evidence="2" id="KW-0288">FMN</keyword>
<keyword evidence="3" id="KW-0560">Oxidoreductase</keyword>
<dbReference type="SUPFAM" id="SSF55469">
    <property type="entry name" value="FMN-dependent nitroreductase-like"/>
    <property type="match status" value="1"/>
</dbReference>
<evidence type="ECO:0000313" key="5">
    <source>
        <dbReference type="EMBL" id="PWE27992.1"/>
    </source>
</evidence>
<evidence type="ECO:0000313" key="6">
    <source>
        <dbReference type="Proteomes" id="UP000244940"/>
    </source>
</evidence>
<dbReference type="GeneID" id="94366037"/>
<reference evidence="5 6" key="1">
    <citation type="submission" date="2018-05" db="EMBL/GenBank/DDBJ databases">
        <title>Pararhodobacter marina sp. nov., isolated from deep-sea water of the Indian Ocean.</title>
        <authorList>
            <person name="Lai Q.Sr."/>
            <person name="Liu X."/>
            <person name="Shao Z."/>
        </authorList>
    </citation>
    <scope>NUCLEOTIDE SEQUENCE [LARGE SCALE GENOMIC DNA]</scope>
    <source>
        <strain evidence="5 6">CIC4N-9</strain>
    </source>
</reference>
<name>A0A2U2C812_9RHOB</name>
<dbReference type="AlphaFoldDB" id="A0A2U2C812"/>